<sequence>MVNDWVKLGGVGAVLAYFGGYQFPEWAPLAASGLVIAGIGALFATGKINDLLPDPPRVRLVQVNANSDDPLACWSLSPDKFAEMQVEWGPLYPHEQAHGDVYECYAYDPSSNVAVGTWRRSLPGSSLVGRHDTDDVLDVVGELRGDLEPAARRGQELRQALPAIVRRVKHDTMEAQNAALDPSAPMITDQPTVDEIITSELPEELRPGRLQNGDLRDLLEAASDQDDNQGDWGDGLGMILDDDDLPNDALEPVPTDPLVNDGGHR</sequence>
<name>A0ACD5I1A0_9EURY</name>
<proteinExistence type="predicted"/>
<protein>
    <submittedName>
        <fullName evidence="1">Uncharacterized protein</fullName>
    </submittedName>
</protein>
<reference evidence="1" key="1">
    <citation type="submission" date="2023-10" db="EMBL/GenBank/DDBJ databases">
        <title>A new archaeal virus that suppresses the transcription of host immunity genes.</title>
        <authorList>
            <person name="Turgeman-Grott I."/>
            <person name="Golan N."/>
            <person name="Neri U."/>
            <person name="Naki D."/>
            <person name="Altman N."/>
            <person name="Eizenshtein K."/>
            <person name="Choudhary D."/>
            <person name="Levi R."/>
            <person name="Himani H."/>
            <person name="Reshef L."/>
            <person name="Papke T.R."/>
            <person name="Gophna U."/>
        </authorList>
    </citation>
    <scope>NUCLEOTIDE SEQUENCE</scope>
    <source>
        <strain evidence="1">Atlit-48N</strain>
    </source>
</reference>
<accession>A0ACD5I1A0</accession>
<dbReference type="Proteomes" id="UP000257089">
    <property type="component" value="Chromosome"/>
</dbReference>
<dbReference type="EMBL" id="CP137689">
    <property type="protein sequence ID" value="XRJ20004.1"/>
    <property type="molecule type" value="Genomic_DNA"/>
</dbReference>
<evidence type="ECO:0000313" key="2">
    <source>
        <dbReference type="Proteomes" id="UP000257089"/>
    </source>
</evidence>
<evidence type="ECO:0000313" key="1">
    <source>
        <dbReference type="EMBL" id="XRJ20004.1"/>
    </source>
</evidence>
<gene>
    <name evidence="1" type="ORF">DEQ67_001365</name>
</gene>
<organism evidence="1 2">
    <name type="scientific">Haloferax sp. Atlit-48N</name>
    <dbReference type="NCBI Taxonomy" id="2077198"/>
    <lineage>
        <taxon>Archaea</taxon>
        <taxon>Methanobacteriati</taxon>
        <taxon>Methanobacteriota</taxon>
        <taxon>Stenosarchaea group</taxon>
        <taxon>Halobacteria</taxon>
        <taxon>Halobacteriales</taxon>
        <taxon>Haloferacaceae</taxon>
        <taxon>Haloferax</taxon>
    </lineage>
</organism>